<sequence>MSIEPRIGLLVGREWSFPPAFLDAVAKRQSGVEAEYVKLDATPMAQPVPYSLIIDRISHEIGFYRTYLKHATRMGTTVVNNPFMWSADDKFYDATLAVQHGVAHPKTMVLPNRDYIPGISHTESLRNLAYPLDWPGVAEYIGFPCILKDAHGGGWRDVYVCDTMDELLRHYNESGLLTMVVQEFIHWDAYVRCMVLGREHVLPMPYDPRQRRYIPDPGYLGAELEARCVRDALTLCRALGYDMNTVEFAVKDGVPYAIDFMNPAPDMDINSLTPSYFEWVVEHMADLAIKLATAPRVAVPEGPIITSPPTIRSKSGK</sequence>
<evidence type="ECO:0000256" key="1">
    <source>
        <dbReference type="PROSITE-ProRule" id="PRU00409"/>
    </source>
</evidence>
<keyword evidence="4" id="KW-1185">Reference proteome</keyword>
<dbReference type="KEGG" id="gau:GAU_1359"/>
<dbReference type="HOGENOM" id="CLU_048863_0_0_0"/>
<evidence type="ECO:0000259" key="2">
    <source>
        <dbReference type="PROSITE" id="PS50975"/>
    </source>
</evidence>
<dbReference type="GO" id="GO:0046872">
    <property type="term" value="F:metal ion binding"/>
    <property type="evidence" value="ECO:0007669"/>
    <property type="project" value="InterPro"/>
</dbReference>
<dbReference type="GO" id="GO:0005524">
    <property type="term" value="F:ATP binding"/>
    <property type="evidence" value="ECO:0007669"/>
    <property type="project" value="UniProtKB-UniRule"/>
</dbReference>
<name>C1A841_GEMAT</name>
<organism evidence="3 4">
    <name type="scientific">Gemmatimonas aurantiaca (strain DSM 14586 / JCM 11422 / NBRC 100505 / T-27)</name>
    <dbReference type="NCBI Taxonomy" id="379066"/>
    <lineage>
        <taxon>Bacteria</taxon>
        <taxon>Pseudomonadati</taxon>
        <taxon>Gemmatimonadota</taxon>
        <taxon>Gemmatimonadia</taxon>
        <taxon>Gemmatimonadales</taxon>
        <taxon>Gemmatimonadaceae</taxon>
        <taxon>Gemmatimonas</taxon>
    </lineage>
</organism>
<dbReference type="GO" id="GO:0018169">
    <property type="term" value="F:ribosomal S6-glutamic acid ligase activity"/>
    <property type="evidence" value="ECO:0007669"/>
    <property type="project" value="TreeGrafter"/>
</dbReference>
<protein>
    <recommendedName>
        <fullName evidence="2">ATP-grasp domain-containing protein</fullName>
    </recommendedName>
</protein>
<dbReference type="STRING" id="379066.GAU_1359"/>
<dbReference type="InterPro" id="IPR011761">
    <property type="entry name" value="ATP-grasp"/>
</dbReference>
<dbReference type="Proteomes" id="UP000002209">
    <property type="component" value="Chromosome"/>
</dbReference>
<dbReference type="AlphaFoldDB" id="C1A841"/>
<feature type="domain" description="ATP-grasp" evidence="2">
    <location>
        <begin position="94"/>
        <end position="293"/>
    </location>
</feature>
<dbReference type="RefSeq" id="WP_012682848.1">
    <property type="nucleotide sequence ID" value="NC_012489.1"/>
</dbReference>
<evidence type="ECO:0000313" key="3">
    <source>
        <dbReference type="EMBL" id="BAH38401.1"/>
    </source>
</evidence>
<reference evidence="4" key="1">
    <citation type="submission" date="2006-03" db="EMBL/GenBank/DDBJ databases">
        <title>Complete genome sequence of Gemmatimonas aurantiaca T-27 that represents a novel phylum Gemmatimonadetes.</title>
        <authorList>
            <person name="Takasaki K."/>
            <person name="Ichikawa N."/>
            <person name="Miura H."/>
            <person name="Matsushita S."/>
            <person name="Watanabe Y."/>
            <person name="Oguchi A."/>
            <person name="Ankai A."/>
            <person name="Yashiro I."/>
            <person name="Takahashi M."/>
            <person name="Terui Y."/>
            <person name="Fukui S."/>
            <person name="Yokoyama H."/>
            <person name="Tanikawa S."/>
            <person name="Hanada S."/>
            <person name="Kamagata Y."/>
            <person name="Fujita N."/>
        </authorList>
    </citation>
    <scope>NUCLEOTIDE SEQUENCE [LARGE SCALE GENOMIC DNA]</scope>
    <source>
        <strain evidence="4">T-27 / DSM 14586 / JCM 11422 / NBRC 100505</strain>
    </source>
</reference>
<dbReference type="PANTHER" id="PTHR21621">
    <property type="entry name" value="RIBOSOMAL PROTEIN S6 MODIFICATION PROTEIN"/>
    <property type="match status" value="1"/>
</dbReference>
<dbReference type="Gene3D" id="3.30.470.20">
    <property type="entry name" value="ATP-grasp fold, B domain"/>
    <property type="match status" value="1"/>
</dbReference>
<dbReference type="SUPFAM" id="SSF56059">
    <property type="entry name" value="Glutathione synthetase ATP-binding domain-like"/>
    <property type="match status" value="1"/>
</dbReference>
<dbReference type="GO" id="GO:0005737">
    <property type="term" value="C:cytoplasm"/>
    <property type="evidence" value="ECO:0007669"/>
    <property type="project" value="TreeGrafter"/>
</dbReference>
<accession>C1A841</accession>
<evidence type="ECO:0000313" key="4">
    <source>
        <dbReference type="Proteomes" id="UP000002209"/>
    </source>
</evidence>
<keyword evidence="1" id="KW-0067">ATP-binding</keyword>
<gene>
    <name evidence="3" type="ordered locus">GAU_1359</name>
</gene>
<dbReference type="GO" id="GO:0009432">
    <property type="term" value="P:SOS response"/>
    <property type="evidence" value="ECO:0007669"/>
    <property type="project" value="TreeGrafter"/>
</dbReference>
<keyword evidence="1" id="KW-0547">Nucleotide-binding</keyword>
<dbReference type="EMBL" id="AP009153">
    <property type="protein sequence ID" value="BAH38401.1"/>
    <property type="molecule type" value="Genomic_DNA"/>
</dbReference>
<dbReference type="eggNOG" id="COG0189">
    <property type="taxonomic scope" value="Bacteria"/>
</dbReference>
<dbReference type="PANTHER" id="PTHR21621:SF0">
    <property type="entry name" value="BETA-CITRYLGLUTAMATE SYNTHASE B-RELATED"/>
    <property type="match status" value="1"/>
</dbReference>
<proteinExistence type="predicted"/>
<dbReference type="PROSITE" id="PS50975">
    <property type="entry name" value="ATP_GRASP"/>
    <property type="match status" value="1"/>
</dbReference>